<keyword evidence="2" id="KW-0472">Membrane</keyword>
<evidence type="ECO:0000256" key="1">
    <source>
        <dbReference type="SAM" id="MobiDB-lite"/>
    </source>
</evidence>
<name>A0A4Q7Z0A2_9BACT</name>
<evidence type="ECO:0000256" key="2">
    <source>
        <dbReference type="SAM" id="Phobius"/>
    </source>
</evidence>
<organism evidence="3 4">
    <name type="scientific">Edaphobacter modestus</name>
    <dbReference type="NCBI Taxonomy" id="388466"/>
    <lineage>
        <taxon>Bacteria</taxon>
        <taxon>Pseudomonadati</taxon>
        <taxon>Acidobacteriota</taxon>
        <taxon>Terriglobia</taxon>
        <taxon>Terriglobales</taxon>
        <taxon>Acidobacteriaceae</taxon>
        <taxon>Edaphobacter</taxon>
    </lineage>
</organism>
<dbReference type="Proteomes" id="UP000292958">
    <property type="component" value="Unassembled WGS sequence"/>
</dbReference>
<feature type="transmembrane region" description="Helical" evidence="2">
    <location>
        <begin position="147"/>
        <end position="167"/>
    </location>
</feature>
<reference evidence="3 4" key="1">
    <citation type="submission" date="2019-02" db="EMBL/GenBank/DDBJ databases">
        <title>Genomic Encyclopedia of Archaeal and Bacterial Type Strains, Phase II (KMG-II): from individual species to whole genera.</title>
        <authorList>
            <person name="Goeker M."/>
        </authorList>
    </citation>
    <scope>NUCLEOTIDE SEQUENCE [LARGE SCALE GENOMIC DNA]</scope>
    <source>
        <strain evidence="3 4">DSM 18101</strain>
    </source>
</reference>
<evidence type="ECO:0000313" key="3">
    <source>
        <dbReference type="EMBL" id="RZU43254.1"/>
    </source>
</evidence>
<comment type="caution">
    <text evidence="3">The sequence shown here is derived from an EMBL/GenBank/DDBJ whole genome shotgun (WGS) entry which is preliminary data.</text>
</comment>
<keyword evidence="4" id="KW-1185">Reference proteome</keyword>
<protein>
    <submittedName>
        <fullName evidence="3">Uncharacterized protein</fullName>
    </submittedName>
</protein>
<dbReference type="EMBL" id="SHKW01000001">
    <property type="protein sequence ID" value="RZU43254.1"/>
    <property type="molecule type" value="Genomic_DNA"/>
</dbReference>
<gene>
    <name evidence="3" type="ORF">BDD14_4903</name>
</gene>
<proteinExistence type="predicted"/>
<sequence length="379" mass="42298">MFDRKQNGLRQRDGENLSSTYSDAEVESELERILASDFFKSSARCQDFLKHVVWVACSKSQESLKERNIGIAVFGRAPDYDTGADAIVRVKASEVRRRLAQYNQSADPQRSVAIELSPGSYAPKITRRLFPGPLVVDTAPKRVSGRIIRTTAITALLLILAGVIYTVSSVASPLKKFWRPFLGHDKPIICISHPGAYYLSLDRLARRGDASEGFHLSEKLQNLGRSSRIAIANDVSASDLQVSPIVLIGGPRFNRWTLALTQNLRFAFQLIDNKPRIVDRDNPARFWEIEETNAVKSSEDYVVITRLVGSSSRKAVICVAGLRAYGSRIGTELIVSPAFLEKVLKFAPENWDKKNLQFVIRIASDKGIDDPELVATTYW</sequence>
<feature type="compositionally biased region" description="Basic and acidic residues" evidence="1">
    <location>
        <begin position="1"/>
        <end position="15"/>
    </location>
</feature>
<feature type="region of interest" description="Disordered" evidence="1">
    <location>
        <begin position="1"/>
        <end position="21"/>
    </location>
</feature>
<evidence type="ECO:0000313" key="4">
    <source>
        <dbReference type="Proteomes" id="UP000292958"/>
    </source>
</evidence>
<keyword evidence="2" id="KW-1133">Transmembrane helix</keyword>
<accession>A0A4Q7Z0A2</accession>
<keyword evidence="2" id="KW-0812">Transmembrane</keyword>
<dbReference type="AlphaFoldDB" id="A0A4Q7Z0A2"/>